<organism evidence="5 6">
    <name type="scientific">Roseiconus lacunae</name>
    <dbReference type="NCBI Taxonomy" id="2605694"/>
    <lineage>
        <taxon>Bacteria</taxon>
        <taxon>Pseudomonadati</taxon>
        <taxon>Planctomycetota</taxon>
        <taxon>Planctomycetia</taxon>
        <taxon>Pirellulales</taxon>
        <taxon>Pirellulaceae</taxon>
        <taxon>Roseiconus</taxon>
    </lineage>
</organism>
<feature type="domain" description="DUF1549" evidence="2">
    <location>
        <begin position="149"/>
        <end position="358"/>
    </location>
</feature>
<proteinExistence type="predicted"/>
<feature type="signal peptide" evidence="1">
    <location>
        <begin position="1"/>
        <end position="21"/>
    </location>
</feature>
<protein>
    <submittedName>
        <fullName evidence="5">PSD1 and planctomycete cytochrome C domain-containing protein</fullName>
    </submittedName>
</protein>
<keyword evidence="1" id="KW-0732">Signal</keyword>
<evidence type="ECO:0000259" key="3">
    <source>
        <dbReference type="Pfam" id="PF07587"/>
    </source>
</evidence>
<dbReference type="InterPro" id="IPR011444">
    <property type="entry name" value="DUF1549"/>
</dbReference>
<comment type="caution">
    <text evidence="5">The sequence shown here is derived from an EMBL/GenBank/DDBJ whole genome shotgun (WGS) entry which is preliminary data.</text>
</comment>
<dbReference type="Pfam" id="PF07635">
    <property type="entry name" value="PSCyt1"/>
    <property type="match status" value="1"/>
</dbReference>
<dbReference type="Proteomes" id="UP001239462">
    <property type="component" value="Unassembled WGS sequence"/>
</dbReference>
<gene>
    <name evidence="5" type="ORF">QTN89_17440</name>
</gene>
<dbReference type="EMBL" id="JASZZN010000012">
    <property type="protein sequence ID" value="MDM4017234.1"/>
    <property type="molecule type" value="Genomic_DNA"/>
</dbReference>
<feature type="chain" id="PRO_5045918786" evidence="1">
    <location>
        <begin position="22"/>
        <end position="1040"/>
    </location>
</feature>
<dbReference type="PANTHER" id="PTHR35889">
    <property type="entry name" value="CYCLOINULO-OLIGOSACCHARIDE FRUCTANOTRANSFERASE-RELATED"/>
    <property type="match status" value="1"/>
</dbReference>
<dbReference type="Pfam" id="PF07587">
    <property type="entry name" value="PSD1"/>
    <property type="match status" value="1"/>
</dbReference>
<reference evidence="5 6" key="1">
    <citation type="submission" date="2023-06" db="EMBL/GenBank/DDBJ databases">
        <title>Roseiconus lacunae JC819 isolated from Gulf of Mannar region, Tamil Nadu.</title>
        <authorList>
            <person name="Pk S."/>
            <person name="Ch S."/>
            <person name="Ch V.R."/>
        </authorList>
    </citation>
    <scope>NUCLEOTIDE SEQUENCE [LARGE SCALE GENOMIC DNA]</scope>
    <source>
        <strain evidence="5 6">JC819</strain>
    </source>
</reference>
<dbReference type="SUPFAM" id="SSF46626">
    <property type="entry name" value="Cytochrome c"/>
    <property type="match status" value="1"/>
</dbReference>
<evidence type="ECO:0000313" key="5">
    <source>
        <dbReference type="EMBL" id="MDM4017234.1"/>
    </source>
</evidence>
<evidence type="ECO:0000259" key="4">
    <source>
        <dbReference type="Pfam" id="PF07635"/>
    </source>
</evidence>
<dbReference type="Pfam" id="PF07583">
    <property type="entry name" value="PSCyt2"/>
    <property type="match status" value="1"/>
</dbReference>
<feature type="domain" description="DUF1553" evidence="3">
    <location>
        <begin position="725"/>
        <end position="986"/>
    </location>
</feature>
<keyword evidence="6" id="KW-1185">Reference proteome</keyword>
<dbReference type="InterPro" id="IPR022655">
    <property type="entry name" value="DUF1553"/>
</dbReference>
<feature type="domain" description="Cytochrome C Planctomycete-type" evidence="4">
    <location>
        <begin position="46"/>
        <end position="100"/>
    </location>
</feature>
<dbReference type="InterPro" id="IPR036909">
    <property type="entry name" value="Cyt_c-like_dom_sf"/>
</dbReference>
<evidence type="ECO:0000256" key="1">
    <source>
        <dbReference type="SAM" id="SignalP"/>
    </source>
</evidence>
<dbReference type="RefSeq" id="WP_289164678.1">
    <property type="nucleotide sequence ID" value="NZ_JASZZN010000012.1"/>
</dbReference>
<dbReference type="PANTHER" id="PTHR35889:SF3">
    <property type="entry name" value="F-BOX DOMAIN-CONTAINING PROTEIN"/>
    <property type="match status" value="1"/>
</dbReference>
<dbReference type="InterPro" id="IPR011429">
    <property type="entry name" value="Cyt_c_Planctomycete-type"/>
</dbReference>
<name>A0ABT7PL48_9BACT</name>
<sequence length="1040" mass="117227">MKRLITALAAVAACVSALMLAAICDASESQSLDYATDVRPILADACFHCHGPDEESRAAGLRLDDPDEASAVIDIDDPDASELLKRILETDSDLKMPPPDSGKQLTESQIKLLRKWIEQGAAFQSHWAFTAPVRPTLPIVRQSNWIKNEIDAFVLKRLESEGLSPSPPASTQTLIRRLSLDLTGLPPEPDFVLRWTSRLDQGGEPAYVELVETLLSSQHYGEHWGRLWLDAARYADSDGYEKDKPRQAWFYRDWVIDSLNRDRPYDDFLIRQVAGDLLPGATQDDHVATGFLRNSMVNEEGGADPEQFRMEAMFDRMDAIGKSILGLTIQCSQCHSHKYDPITHDEYYGLFAFLNNTHDAIVPVYTDSEQHQRDRVLQQVADLRKQAKASISDWQPRLMQWAEETANRPQPIWKAIELEFLDQTLGGSKFLHQGDQSYLCQGYAPTNFNPQGTGRFDGKRMTGLRLELLMHPNLPKGGPGRSVDGTWALSEITAEVVLSGQPDRSIPLKFVRAVADRSPEQADLKSRYDNRKKTKRVTGGIEYAIDGDATTAWTNEVDTPQSNIPQIAWFELAEPIEIPEGQHASLTVHLAQRHGGWNSDDNQTFNLGRFRVSVTGDSLPDRSPLPVAIAEILDRPRPQWSEHDIDRLLTHWLPSVDDGKDWHEKIQAAWQSHPNPITQLTLASRKRPRQTSLLDRGDFLSPKHEVQPHVPEFLHELSPSDEPPRLQFARWLASPHSPTTARSMVNRIWQRYFAVGIVETSDDLGTQGSPPSHPLLLDYLATELMANGWSLKSIHRLIVTSATYRQSSDVTEQLLTKDPRNRLLARAARFRVPAETVRDITLSASGLLHPVVGGPSVYPPAPGFLFLPPVSYGPKVWNVETDRDRYRRALYTFRFRSVPYPMLENFDAVPGNLSCVRRSVSNTPMQALTSLNEPVFLECAIALAAKVMRQCADGEGLDRDRIELAFRRCLARAPRDDERRVLESFLRQQRERIQSGELSAEDVLTPGKLLQTEGLDRKELATWSLLCRVILNLDETITRE</sequence>
<evidence type="ECO:0000313" key="6">
    <source>
        <dbReference type="Proteomes" id="UP001239462"/>
    </source>
</evidence>
<accession>A0ABT7PL48</accession>
<evidence type="ECO:0000259" key="2">
    <source>
        <dbReference type="Pfam" id="PF07583"/>
    </source>
</evidence>
<dbReference type="Gene3D" id="1.10.760.10">
    <property type="entry name" value="Cytochrome c-like domain"/>
    <property type="match status" value="1"/>
</dbReference>